<name>A0A4Y1RAB9_PRUDU</name>
<sequence>MICFTGATVSVSQSGKMPIGIGAYSSDFRYDCYHRGIELCTYRNPNSLLRTLIQAMHLREEKPSSAIQIVHIKQFIVMELPSQSEYHSDSVANPDGLVGGFISHIVGDIMTSKQDMVSDHELEVVQVKMKMKTQNPSSSSGCAAPFYSHSQHYNNLLLTFLTLHKIKTLRLVGAWDAGFRERKSVSESSERQRSRGRKKCGTTEGKSATFEP</sequence>
<gene>
    <name evidence="2" type="ORF">Prudu_011009</name>
</gene>
<evidence type="ECO:0000313" key="2">
    <source>
        <dbReference type="EMBL" id="BBH00896.1"/>
    </source>
</evidence>
<proteinExistence type="predicted"/>
<dbReference type="EMBL" id="AP019300">
    <property type="protein sequence ID" value="BBH00896.1"/>
    <property type="molecule type" value="Genomic_DNA"/>
</dbReference>
<evidence type="ECO:0000256" key="1">
    <source>
        <dbReference type="SAM" id="MobiDB-lite"/>
    </source>
</evidence>
<accession>A0A4Y1RAB9</accession>
<reference evidence="2" key="1">
    <citation type="journal article" date="2019" name="Science">
        <title>Mutation of a bHLH transcription factor allowed almond domestication.</title>
        <authorList>
            <person name="Sanchez-Perez R."/>
            <person name="Pavan S."/>
            <person name="Mazzeo R."/>
            <person name="Moldovan C."/>
            <person name="Aiese Cigliano R."/>
            <person name="Del Cueto J."/>
            <person name="Ricciardi F."/>
            <person name="Lotti C."/>
            <person name="Ricciardi L."/>
            <person name="Dicenta F."/>
            <person name="Lopez-Marques R.L."/>
            <person name="Lindberg Moller B."/>
        </authorList>
    </citation>
    <scope>NUCLEOTIDE SEQUENCE</scope>
</reference>
<feature type="compositionally biased region" description="Basic and acidic residues" evidence="1">
    <location>
        <begin position="182"/>
        <end position="193"/>
    </location>
</feature>
<protein>
    <submittedName>
        <fullName evidence="2">AP2/B3-like transcriptional factor family protein</fullName>
    </submittedName>
</protein>
<organism evidence="2">
    <name type="scientific">Prunus dulcis</name>
    <name type="common">Almond</name>
    <name type="synonym">Amygdalus dulcis</name>
    <dbReference type="NCBI Taxonomy" id="3755"/>
    <lineage>
        <taxon>Eukaryota</taxon>
        <taxon>Viridiplantae</taxon>
        <taxon>Streptophyta</taxon>
        <taxon>Embryophyta</taxon>
        <taxon>Tracheophyta</taxon>
        <taxon>Spermatophyta</taxon>
        <taxon>Magnoliopsida</taxon>
        <taxon>eudicotyledons</taxon>
        <taxon>Gunneridae</taxon>
        <taxon>Pentapetalae</taxon>
        <taxon>rosids</taxon>
        <taxon>fabids</taxon>
        <taxon>Rosales</taxon>
        <taxon>Rosaceae</taxon>
        <taxon>Amygdaloideae</taxon>
        <taxon>Amygdaleae</taxon>
        <taxon>Prunus</taxon>
    </lineage>
</organism>
<dbReference type="AlphaFoldDB" id="A0A4Y1RAB9"/>
<feature type="region of interest" description="Disordered" evidence="1">
    <location>
        <begin position="182"/>
        <end position="212"/>
    </location>
</feature>